<evidence type="ECO:0008006" key="2">
    <source>
        <dbReference type="Google" id="ProtNLM"/>
    </source>
</evidence>
<gene>
    <name evidence="1" type="primary">LOC107801206</name>
</gene>
<dbReference type="AlphaFoldDB" id="A0A1S4ATZ9"/>
<name>A0A1S4ATZ9_TOBAC</name>
<protein>
    <recommendedName>
        <fullName evidence="2">Aspartic peptidase DDI1-type domain-containing protein</fullName>
    </recommendedName>
</protein>
<reference evidence="1" key="1">
    <citation type="submission" date="2025-08" db="UniProtKB">
        <authorList>
            <consortium name="RefSeq"/>
        </authorList>
    </citation>
    <scope>IDENTIFICATION</scope>
</reference>
<organism evidence="1">
    <name type="scientific">Nicotiana tabacum</name>
    <name type="common">Common tobacco</name>
    <dbReference type="NCBI Taxonomy" id="4097"/>
    <lineage>
        <taxon>Eukaryota</taxon>
        <taxon>Viridiplantae</taxon>
        <taxon>Streptophyta</taxon>
        <taxon>Embryophyta</taxon>
        <taxon>Tracheophyta</taxon>
        <taxon>Spermatophyta</taxon>
        <taxon>Magnoliopsida</taxon>
        <taxon>eudicotyledons</taxon>
        <taxon>Gunneridae</taxon>
        <taxon>Pentapetalae</taxon>
        <taxon>asterids</taxon>
        <taxon>lamiids</taxon>
        <taxon>Solanales</taxon>
        <taxon>Solanaceae</taxon>
        <taxon>Nicotianoideae</taxon>
        <taxon>Nicotianeae</taxon>
        <taxon>Nicotiana</taxon>
    </lineage>
</organism>
<dbReference type="PaxDb" id="4097-A0A1S4ATZ9"/>
<dbReference type="InterPro" id="IPR021109">
    <property type="entry name" value="Peptidase_aspartic_dom_sf"/>
</dbReference>
<dbReference type="KEGG" id="nta:107801206"/>
<sequence>MVPHTVQGIVQGTVIGAPDSALYRNNGAIVPIKLDESTELTRVRVQPTQEEINKEKEVAEETEKVQEKALEKVPKQDLNQATKNDLQHLSGRGWPNIRRMNRIKKFMEMLKHIQVNISLIDALRERPGYAKLMKDLMSHKFDFQDLTTLTLTQTCSVAVSRPITEKRSFIIICTIGSYAFAKALCDLGASINLMPLPIYKRLYIGRARPISMLLQLADRTIKRPSGILDNVLVQVRKSVFPANFVILYYKVDEEIPIILGSLFLAIGEL</sequence>
<dbReference type="Gene3D" id="2.40.70.10">
    <property type="entry name" value="Acid Proteases"/>
    <property type="match status" value="1"/>
</dbReference>
<dbReference type="RefSeq" id="XP_016479973.1">
    <property type="nucleotide sequence ID" value="XM_016624487.1"/>
</dbReference>
<dbReference type="PANTHER" id="PTHR33067:SF9">
    <property type="entry name" value="RNA-DIRECTED DNA POLYMERASE"/>
    <property type="match status" value="1"/>
</dbReference>
<dbReference type="PANTHER" id="PTHR33067">
    <property type="entry name" value="RNA-DIRECTED DNA POLYMERASE-RELATED"/>
    <property type="match status" value="1"/>
</dbReference>
<accession>A0A1S4ATZ9</accession>
<dbReference type="CDD" id="cd00303">
    <property type="entry name" value="retropepsin_like"/>
    <property type="match status" value="1"/>
</dbReference>
<dbReference type="OrthoDB" id="778454at2759"/>
<proteinExistence type="predicted"/>
<evidence type="ECO:0000313" key="1">
    <source>
        <dbReference type="RefSeq" id="XP_016479973.1"/>
    </source>
</evidence>